<dbReference type="AlphaFoldDB" id="A0A916ZR69"/>
<sequence>MNKSKLVNFTLCFLLSTFFCKAIAQNQAALTPEEITKLVNPDEKKWRNIFISFGGEFVENFNINNSLINQEIAVLPTNLFYVGIGLSYRNQDYLDTFEAELGFNFSNNEADNLDFGSAYNEFQLQLRYERKFAEIESAFFSAGLQAKSMFAGLDIFLKDALVNIDNLNNASNNSSLQHQALFLGPSVSFKWVNPNTERLVLQVMMNYDFNLYANKWKSNYGKILNSFKEDATRFSIKMLIPLYF</sequence>
<comment type="caution">
    <text evidence="2">The sequence shown here is derived from an EMBL/GenBank/DDBJ whole genome shotgun (WGS) entry which is preliminary data.</text>
</comment>
<organism evidence="2 3">
    <name type="scientific">Psychroflexus salis</name>
    <dbReference type="NCBI Taxonomy" id="1526574"/>
    <lineage>
        <taxon>Bacteria</taxon>
        <taxon>Pseudomonadati</taxon>
        <taxon>Bacteroidota</taxon>
        <taxon>Flavobacteriia</taxon>
        <taxon>Flavobacteriales</taxon>
        <taxon>Flavobacteriaceae</taxon>
        <taxon>Psychroflexus</taxon>
    </lineage>
</organism>
<evidence type="ECO:0000256" key="1">
    <source>
        <dbReference type="SAM" id="SignalP"/>
    </source>
</evidence>
<keyword evidence="3" id="KW-1185">Reference proteome</keyword>
<accession>A0A916ZR69</accession>
<feature type="signal peptide" evidence="1">
    <location>
        <begin position="1"/>
        <end position="24"/>
    </location>
</feature>
<keyword evidence="1" id="KW-0732">Signal</keyword>
<feature type="chain" id="PRO_5037426273" description="Outer membrane protein beta-barrel domain-containing protein" evidence="1">
    <location>
        <begin position="25"/>
        <end position="244"/>
    </location>
</feature>
<evidence type="ECO:0008006" key="4">
    <source>
        <dbReference type="Google" id="ProtNLM"/>
    </source>
</evidence>
<evidence type="ECO:0000313" key="2">
    <source>
        <dbReference type="EMBL" id="GGE08239.1"/>
    </source>
</evidence>
<proteinExistence type="predicted"/>
<dbReference type="EMBL" id="BMGL01000004">
    <property type="protein sequence ID" value="GGE08239.1"/>
    <property type="molecule type" value="Genomic_DNA"/>
</dbReference>
<gene>
    <name evidence="2" type="ORF">GCM10010831_07260</name>
</gene>
<evidence type="ECO:0000313" key="3">
    <source>
        <dbReference type="Proteomes" id="UP000599688"/>
    </source>
</evidence>
<dbReference type="RefSeq" id="WP_188405421.1">
    <property type="nucleotide sequence ID" value="NZ_BMGL01000004.1"/>
</dbReference>
<dbReference type="Proteomes" id="UP000599688">
    <property type="component" value="Unassembled WGS sequence"/>
</dbReference>
<protein>
    <recommendedName>
        <fullName evidence="4">Outer membrane protein beta-barrel domain-containing protein</fullName>
    </recommendedName>
</protein>
<name>A0A916ZR69_9FLAO</name>
<reference evidence="2 3" key="1">
    <citation type="journal article" date="2014" name="Int. J. Syst. Evol. Microbiol.">
        <title>Complete genome sequence of Corynebacterium casei LMG S-19264T (=DSM 44701T), isolated from a smear-ripened cheese.</title>
        <authorList>
            <consortium name="US DOE Joint Genome Institute (JGI-PGF)"/>
            <person name="Walter F."/>
            <person name="Albersmeier A."/>
            <person name="Kalinowski J."/>
            <person name="Ruckert C."/>
        </authorList>
    </citation>
    <scope>NUCLEOTIDE SEQUENCE [LARGE SCALE GENOMIC DNA]</scope>
    <source>
        <strain evidence="2 3">CGMCC 1.12925</strain>
    </source>
</reference>